<dbReference type="InterPro" id="IPR026444">
    <property type="entry name" value="Secre_tail"/>
</dbReference>
<feature type="chain" id="PRO_5045989464" description="Secretion system C-terminal sorting domain-containing protein" evidence="1">
    <location>
        <begin position="20"/>
        <end position="371"/>
    </location>
</feature>
<accession>A0ABR6W6U2</accession>
<protein>
    <recommendedName>
        <fullName evidence="2">Secretion system C-terminal sorting domain-containing protein</fullName>
    </recommendedName>
</protein>
<dbReference type="Proteomes" id="UP000700732">
    <property type="component" value="Unassembled WGS sequence"/>
</dbReference>
<keyword evidence="4" id="KW-1185">Reference proteome</keyword>
<dbReference type="NCBIfam" id="TIGR04183">
    <property type="entry name" value="Por_Secre_tail"/>
    <property type="match status" value="1"/>
</dbReference>
<gene>
    <name evidence="3" type="ORF">FH603_2817</name>
</gene>
<evidence type="ECO:0000313" key="3">
    <source>
        <dbReference type="EMBL" id="MBC3792306.1"/>
    </source>
</evidence>
<organism evidence="3 4">
    <name type="scientific">Spirosoma utsteinense</name>
    <dbReference type="NCBI Taxonomy" id="2585773"/>
    <lineage>
        <taxon>Bacteria</taxon>
        <taxon>Pseudomonadati</taxon>
        <taxon>Bacteroidota</taxon>
        <taxon>Cytophagia</taxon>
        <taxon>Cytophagales</taxon>
        <taxon>Cytophagaceae</taxon>
        <taxon>Spirosoma</taxon>
    </lineage>
</organism>
<name>A0ABR6W6U2_9BACT</name>
<evidence type="ECO:0000259" key="2">
    <source>
        <dbReference type="Pfam" id="PF18962"/>
    </source>
</evidence>
<feature type="domain" description="Secretion system C-terminal sorting" evidence="2">
    <location>
        <begin position="294"/>
        <end position="369"/>
    </location>
</feature>
<evidence type="ECO:0000313" key="4">
    <source>
        <dbReference type="Proteomes" id="UP000700732"/>
    </source>
</evidence>
<keyword evidence="1" id="KW-0732">Signal</keyword>
<comment type="caution">
    <text evidence="3">The sequence shown here is derived from an EMBL/GenBank/DDBJ whole genome shotgun (WGS) entry which is preliminary data.</text>
</comment>
<reference evidence="3 4" key="1">
    <citation type="submission" date="2019-06" db="EMBL/GenBank/DDBJ databases">
        <title>Spirosoma utsteinense sp. nov. isolated from Antarctic ice-free soils.</title>
        <authorList>
            <person name="Tahon G."/>
        </authorList>
    </citation>
    <scope>NUCLEOTIDE SEQUENCE [LARGE SCALE GENOMIC DNA]</scope>
    <source>
        <strain evidence="3 4">LMG 31447</strain>
    </source>
</reference>
<proteinExistence type="predicted"/>
<dbReference type="Pfam" id="PF18962">
    <property type="entry name" value="Por_Secre_tail"/>
    <property type="match status" value="1"/>
</dbReference>
<dbReference type="EMBL" id="VFIA01000015">
    <property type="protein sequence ID" value="MBC3792306.1"/>
    <property type="molecule type" value="Genomic_DNA"/>
</dbReference>
<evidence type="ECO:0000256" key="1">
    <source>
        <dbReference type="SAM" id="SignalP"/>
    </source>
</evidence>
<dbReference type="RefSeq" id="WP_186738089.1">
    <property type="nucleotide sequence ID" value="NZ_VFIA01000015.1"/>
</dbReference>
<sequence length="371" mass="40773">MKACTLFCLILFSIQTAYATHLRGGYIQARSTSTTALTYEVTVRLFLDEVQGSVATAGLDQLSLCFGDGSTQSVVRTSRVWMNDKTISINTYRITHTFAGPGTYTLSTALQTRSMSRNIPGLTDQYPLVLYTTLSTGGSNQTPTLTVPETGFQAATNQRLVFPLETIDTEGDSLVYSLTRPRTTVGTDVCSRQLVESYQYPNDVARQGTFTLANRTGIITWDTPVEQGNYSLAITVSEYRNGIQISQSLIEVSLVVVDRPGLPGTIPPYEPALEGNGPVTGLTDYRDDAVQLTVFPNPVDDRLQVVVQSSNPTRATIRLMDVSGRLLHELPFKRLARRHEQMISLDSLTPGTYLVQVDVNGKKLSEKVVKK</sequence>
<feature type="signal peptide" evidence="1">
    <location>
        <begin position="1"/>
        <end position="19"/>
    </location>
</feature>